<dbReference type="Gene3D" id="3.40.50.12780">
    <property type="entry name" value="N-terminal domain of ligase-like"/>
    <property type="match status" value="1"/>
</dbReference>
<dbReference type="PROSITE" id="PS00455">
    <property type="entry name" value="AMP_BINDING"/>
    <property type="match status" value="1"/>
</dbReference>
<dbReference type="InterPro" id="IPR042099">
    <property type="entry name" value="ANL_N_sf"/>
</dbReference>
<dbReference type="InterPro" id="IPR045851">
    <property type="entry name" value="AMP-bd_C_sf"/>
</dbReference>
<sequence length="484" mass="52051">MRPGQYSYGELLKISLALGRLACKLTQAGEHVGVFMPNMVSTLGLIFGLSAFRRVPCLLNYTAGPEVIQNACETACIRTVLTSREFLAKANLAGVAAALKGVQLIYLEDLRPRFNWLDRLWLLGFALWAPNLAVAKGDPEAPAVVLFTSGTEGRPKGVVLSHRAILANIAQIRQAFPFTTQDRFFNALPIFHSFGLTAGTLLPLFAGCHLLLYVSPLHAKTIIELVRRDGSTALFGTGTFLNQYGRAAEPADFKSLRCVIAGAEKLAEPVYRLWHEKFGIEIHEGYGATEMAPVLAVNPPGRNRPGTVGPLLPGVEAKLLPVEGIAGGGELHVRGPNSLSGYYRYEAPGLLQPPGSKAGPGWHNTGDVVEIDAEGYLTIVGRLKRFAKVAGELICLEMTEAIARAASGQAQHAALTVPDLARGEAIILFTTDSALSREQLAAAAHGLGYPELAVPRQIRVLDNLPVLGSGKVDYARLRHAYLRA</sequence>
<reference evidence="3 4" key="1">
    <citation type="submission" date="2019-03" db="EMBL/GenBank/DDBJ databases">
        <title>Genomic Encyclopedia of Type Strains, Phase IV (KMG-IV): sequencing the most valuable type-strain genomes for metagenomic binning, comparative biology and taxonomic classification.</title>
        <authorList>
            <person name="Goeker M."/>
        </authorList>
    </citation>
    <scope>NUCLEOTIDE SEQUENCE [LARGE SCALE GENOMIC DNA]</scope>
    <source>
        <strain evidence="3 4">DSM 103923</strain>
    </source>
</reference>
<comment type="caution">
    <text evidence="3">The sequence shown here is derived from an EMBL/GenBank/DDBJ whole genome shotgun (WGS) entry which is preliminary data.</text>
</comment>
<keyword evidence="4" id="KW-1185">Reference proteome</keyword>
<dbReference type="Pfam" id="PF00501">
    <property type="entry name" value="AMP-binding"/>
    <property type="match status" value="1"/>
</dbReference>
<accession>A0A4R3JZ57</accession>
<dbReference type="EMBL" id="SLZY01000001">
    <property type="protein sequence ID" value="TCS74090.1"/>
    <property type="molecule type" value="Genomic_DNA"/>
</dbReference>
<feature type="domain" description="AMP-dependent synthetase/ligase" evidence="2">
    <location>
        <begin position="5"/>
        <end position="343"/>
    </location>
</feature>
<name>A0A4R3JZ57_9PROT</name>
<dbReference type="PANTHER" id="PTHR43201:SF8">
    <property type="entry name" value="ACYL-COA SYNTHETASE FAMILY MEMBER 3"/>
    <property type="match status" value="1"/>
</dbReference>
<dbReference type="PANTHER" id="PTHR43201">
    <property type="entry name" value="ACYL-COA SYNTHETASE"/>
    <property type="match status" value="1"/>
</dbReference>
<dbReference type="Proteomes" id="UP000295135">
    <property type="component" value="Unassembled WGS sequence"/>
</dbReference>
<dbReference type="SUPFAM" id="SSF56801">
    <property type="entry name" value="Acetyl-CoA synthetase-like"/>
    <property type="match status" value="1"/>
</dbReference>
<dbReference type="Gene3D" id="3.30.300.30">
    <property type="match status" value="1"/>
</dbReference>
<keyword evidence="3" id="KW-0436">Ligase</keyword>
<dbReference type="GO" id="GO:0031956">
    <property type="term" value="F:medium-chain fatty acid-CoA ligase activity"/>
    <property type="evidence" value="ECO:0007669"/>
    <property type="project" value="TreeGrafter"/>
</dbReference>
<dbReference type="GO" id="GO:0006631">
    <property type="term" value="P:fatty acid metabolic process"/>
    <property type="evidence" value="ECO:0007669"/>
    <property type="project" value="TreeGrafter"/>
</dbReference>
<organism evidence="3 4">
    <name type="scientific">Sulfuritortus calidifontis</name>
    <dbReference type="NCBI Taxonomy" id="1914471"/>
    <lineage>
        <taxon>Bacteria</taxon>
        <taxon>Pseudomonadati</taxon>
        <taxon>Pseudomonadota</taxon>
        <taxon>Betaproteobacteria</taxon>
        <taxon>Nitrosomonadales</taxon>
        <taxon>Thiobacillaceae</taxon>
        <taxon>Sulfuritortus</taxon>
    </lineage>
</organism>
<protein>
    <submittedName>
        <fullName evidence="3">Acyl-CoA synthetase (AMP-forming)/AMP-acid ligase II</fullName>
    </submittedName>
</protein>
<dbReference type="AlphaFoldDB" id="A0A4R3JZ57"/>
<proteinExistence type="inferred from homology"/>
<evidence type="ECO:0000256" key="1">
    <source>
        <dbReference type="ARBA" id="ARBA00006432"/>
    </source>
</evidence>
<gene>
    <name evidence="3" type="ORF">EDC61_101315</name>
</gene>
<comment type="similarity">
    <text evidence="1">Belongs to the ATP-dependent AMP-binding enzyme family.</text>
</comment>
<dbReference type="InterPro" id="IPR020845">
    <property type="entry name" value="AMP-binding_CS"/>
</dbReference>
<dbReference type="InterPro" id="IPR000873">
    <property type="entry name" value="AMP-dep_synth/lig_dom"/>
</dbReference>
<evidence type="ECO:0000313" key="4">
    <source>
        <dbReference type="Proteomes" id="UP000295135"/>
    </source>
</evidence>
<evidence type="ECO:0000259" key="2">
    <source>
        <dbReference type="Pfam" id="PF00501"/>
    </source>
</evidence>
<evidence type="ECO:0000313" key="3">
    <source>
        <dbReference type="EMBL" id="TCS74090.1"/>
    </source>
</evidence>